<dbReference type="AlphaFoldDB" id="A9ZTI0"/>
<sequence length="512" mass="57884">MTAIFSLAINSNFVLANNDKPDASDDKYADYVVRLGSEHPLNHTQIIELSSAVSRAVLLSYPNIIDRYTAAATEYTVIDALFHSPTFRHIVSFGLHNQQENLGHIRYTNEYEINNNREDEFSLVSEVSYDDIKNSNAQQVPLIAFNEAREDRAGTPIVNMGVAPSLFSGRYSWWQEALIHEIVHHVTGSSDTHEENKQGPTEILAQMVAAELHWTIPTFKGYSDPARVEAIQERDFHSLLEMFQRHGSELGFLFTRLATIAKGKKASPDFGTLTSFCSEGIRSFPKYPDHDDDFNGGGAFFLPSASADSSVECTFDVLNRIEPVDDSIKFEGGNLLIKNDFKNLNLRVAQLSFLNAKKGSGFYRKNWDSWKSWYQASSWKNGLNSGLYGYGHDESEGNLIYSPYGITFNDGSFSIGFSSRKHINDNTKDDNFVKLNNANWSSFYYAGQMFFDKNKRPVALVITEPLNAAFGAGWSYIYKDGKWHYEAQDDWDQRLFKDSTLSLDPHAPQFIN</sequence>
<evidence type="ECO:0000313" key="1">
    <source>
        <dbReference type="EMBL" id="BAF99004.1"/>
    </source>
</evidence>
<keyword evidence="2" id="KW-0614">Plasmid</keyword>
<evidence type="ECO:0000313" key="3">
    <source>
        <dbReference type="Proteomes" id="UP000516656"/>
    </source>
</evidence>
<evidence type="ECO:0000313" key="2">
    <source>
        <dbReference type="EMBL" id="QOD59146.1"/>
    </source>
</evidence>
<reference evidence="2 3" key="2">
    <citation type="submission" date="2020-09" db="EMBL/GenBank/DDBJ databases">
        <title>Complete, closed and curated genome sequences of Photobacterium damselae subsp. piscicida isolates from Australia indicate localised evolution and additional plasmid-borne pathogenicity mechanisms.</title>
        <authorList>
            <person name="Baseggio L."/>
            <person name="Silayeva O."/>
            <person name="Buller N."/>
            <person name="Landos M."/>
            <person name="Engelstaedter J."/>
            <person name="Barnes A.C."/>
        </authorList>
    </citation>
    <scope>NUCLEOTIDE SEQUENCE [LARGE SCALE GENOMIC DNA]</scope>
    <source>
        <strain evidence="2 3">AS-16-0540-1</strain>
        <plasmid evidence="2 3">pPHDP10</plasmid>
    </source>
</reference>
<reference evidence="1" key="1">
    <citation type="submission" date="2008-01" db="EMBL/GenBank/DDBJ databases">
        <title>Photobacterium damselae subsp. piscicida strain PP50nval apoptosis inducing protein of 56kDa (aip56) gene.</title>
        <authorList>
            <person name="Kijima-Tanaka M."/>
            <person name="Kawanishi M."/>
            <person name="Hirae T."/>
            <person name="Fukuda Y."/>
            <person name="Yagyu K."/>
        </authorList>
    </citation>
    <scope>NUCLEOTIDE SEQUENCE</scope>
    <source>
        <strain evidence="1">PP50nval</strain>
    </source>
</reference>
<gene>
    <name evidence="1" type="primary">aip56</name>
    <name evidence="2" type="ORF">IC627_23225</name>
</gene>
<dbReference type="Proteomes" id="UP000516656">
    <property type="component" value="Plasmid pPHDP10"/>
</dbReference>
<dbReference type="EMBL" id="CP061860">
    <property type="protein sequence ID" value="QOD59146.1"/>
    <property type="molecule type" value="Genomic_DNA"/>
</dbReference>
<dbReference type="EMBL" id="AB375473">
    <property type="protein sequence ID" value="BAF99004.1"/>
    <property type="molecule type" value="Genomic_DNA"/>
</dbReference>
<proteinExistence type="predicted"/>
<name>A9ZTI0_PHODP</name>
<dbReference type="InterPro" id="IPR025208">
    <property type="entry name" value="Peptidase_M85"/>
</dbReference>
<accession>A9ZTI0</accession>
<organism evidence="1">
    <name type="scientific">Photobacterium damsela subsp. piscicida</name>
    <name type="common">Pasteurella piscicida</name>
    <dbReference type="NCBI Taxonomy" id="38294"/>
    <lineage>
        <taxon>Bacteria</taxon>
        <taxon>Pseudomonadati</taxon>
        <taxon>Pseudomonadota</taxon>
        <taxon>Gammaproteobacteria</taxon>
        <taxon>Vibrionales</taxon>
        <taxon>Vibrionaceae</taxon>
        <taxon>Photobacterium</taxon>
    </lineage>
</organism>
<geneLocation type="plasmid" evidence="2 3">
    <name>pPHDP10</name>
</geneLocation>
<dbReference type="SASBDB" id="A9ZTI0"/>
<dbReference type="Pfam" id="PF13678">
    <property type="entry name" value="Peptidase_M85"/>
    <property type="match status" value="1"/>
</dbReference>
<protein>
    <submittedName>
        <fullName evidence="1">Apoptosis inducing protein</fullName>
    </submittedName>
    <submittedName>
        <fullName evidence="2">M85 family metallopeptidase</fullName>
    </submittedName>
</protein>